<evidence type="ECO:0000256" key="4">
    <source>
        <dbReference type="ARBA" id="ARBA00022982"/>
    </source>
</evidence>
<feature type="domain" description="Cytochrome b561" evidence="8">
    <location>
        <begin position="39"/>
        <end position="165"/>
    </location>
</feature>
<evidence type="ECO:0000259" key="8">
    <source>
        <dbReference type="Pfam" id="PF03188"/>
    </source>
</evidence>
<keyword evidence="5 7" id="KW-1133">Transmembrane helix</keyword>
<evidence type="ECO:0000256" key="5">
    <source>
        <dbReference type="ARBA" id="ARBA00022989"/>
    </source>
</evidence>
<feature type="transmembrane region" description="Helical" evidence="7">
    <location>
        <begin position="38"/>
        <end position="59"/>
    </location>
</feature>
<evidence type="ECO:0000256" key="3">
    <source>
        <dbReference type="ARBA" id="ARBA00022692"/>
    </source>
</evidence>
<feature type="transmembrane region" description="Helical" evidence="7">
    <location>
        <begin position="6"/>
        <end position="26"/>
    </location>
</feature>
<proteinExistence type="predicted"/>
<sequence>MREETLAVVVLGKFICFMGLWFLVVWEKADKWVNPTMLHPLFASAAFVFLSLSVLFVPFVEHKKILHVSLHVLSFSTFVAPFVWLPHKKKVREELFLPATFHSFLGFALATVSLFYAFVKVFILLVPKRLKRDWMDLFFGLNHKKFGSMMYFLFCICVVSGITERQDRAKAETNAFEVLLLNSAAVCCLFLGSHYLLKNHQVREEQQIV</sequence>
<evidence type="ECO:0000256" key="6">
    <source>
        <dbReference type="ARBA" id="ARBA00023136"/>
    </source>
</evidence>
<name>A0A0N7G2E6_9VIRU</name>
<accession>A0A0N7G2E6</accession>
<comment type="subcellular location">
    <subcellularLocation>
        <location evidence="1">Membrane</location>
    </subcellularLocation>
</comment>
<dbReference type="Pfam" id="PF03188">
    <property type="entry name" value="Cytochrom_B561"/>
    <property type="match status" value="1"/>
</dbReference>
<evidence type="ECO:0000256" key="1">
    <source>
        <dbReference type="ARBA" id="ARBA00004370"/>
    </source>
</evidence>
<gene>
    <name evidence="9" type="ORF">PMV_214</name>
</gene>
<feature type="transmembrane region" description="Helical" evidence="7">
    <location>
        <begin position="104"/>
        <end position="126"/>
    </location>
</feature>
<protein>
    <recommendedName>
        <fullName evidence="8">Cytochrome b561 domain-containing protein</fullName>
    </recommendedName>
</protein>
<feature type="transmembrane region" description="Helical" evidence="7">
    <location>
        <begin position="146"/>
        <end position="163"/>
    </location>
</feature>
<keyword evidence="4" id="KW-0249">Electron transport</keyword>
<feature type="transmembrane region" description="Helical" evidence="7">
    <location>
        <begin position="65"/>
        <end position="84"/>
    </location>
</feature>
<dbReference type="EMBL" id="KT428292">
    <property type="protein sequence ID" value="ALH06912.1"/>
    <property type="molecule type" value="Genomic_DNA"/>
</dbReference>
<keyword evidence="2" id="KW-0813">Transport</keyword>
<dbReference type="GO" id="GO:0016020">
    <property type="term" value="C:membrane"/>
    <property type="evidence" value="ECO:0007669"/>
    <property type="project" value="UniProtKB-SubCell"/>
</dbReference>
<keyword evidence="3 7" id="KW-0812">Transmembrane</keyword>
<dbReference type="InterPro" id="IPR006593">
    <property type="entry name" value="Cyt_b561/ferric_Rdtase_TM"/>
</dbReference>
<feature type="transmembrane region" description="Helical" evidence="7">
    <location>
        <begin position="175"/>
        <end position="197"/>
    </location>
</feature>
<evidence type="ECO:0000256" key="7">
    <source>
        <dbReference type="SAM" id="Phobius"/>
    </source>
</evidence>
<dbReference type="Proteomes" id="UP000319438">
    <property type="component" value="Segment"/>
</dbReference>
<keyword evidence="6 7" id="KW-0472">Membrane</keyword>
<organism evidence="9 10">
    <name type="scientific">Port-miou virus</name>
    <dbReference type="NCBI Taxonomy" id="1733873"/>
    <lineage>
        <taxon>Viruses</taxon>
        <taxon>Varidnaviria</taxon>
        <taxon>Bamfordvirae</taxon>
        <taxon>Nucleocytoviricota</taxon>
        <taxon>Megaviricetes</taxon>
        <taxon>Pimascovirales</taxon>
        <taxon>Pimascovirales incertae sedis</taxon>
        <taxon>Marseilleviridae</taxon>
        <taxon>Losannavirus</taxon>
        <taxon>Losannavirus lausannense</taxon>
        <taxon>Lausannevirus</taxon>
    </lineage>
</organism>
<evidence type="ECO:0000313" key="9">
    <source>
        <dbReference type="EMBL" id="ALH06912.1"/>
    </source>
</evidence>
<evidence type="ECO:0000256" key="2">
    <source>
        <dbReference type="ARBA" id="ARBA00022448"/>
    </source>
</evidence>
<reference evidence="9" key="1">
    <citation type="journal article" date="2015" name="Genome Announc.">
        <title>Complete Genome Sequence of a New Member of the Marseilleviridae Recovered from the Brackish Submarine Spring in the Cassis Port-Miou Calanque, France.</title>
        <authorList>
            <person name="Doutre G."/>
            <person name="Arfib B."/>
            <person name="Rochette P."/>
            <person name="Claverie J.M."/>
            <person name="Bonin P."/>
            <person name="Abergel C."/>
        </authorList>
    </citation>
    <scope>NUCLEOTIDE SEQUENCE [LARGE SCALE GENOMIC DNA]</scope>
    <source>
        <strain evidence="9">1</strain>
    </source>
</reference>
<evidence type="ECO:0000313" key="10">
    <source>
        <dbReference type="Proteomes" id="UP000319438"/>
    </source>
</evidence>